<keyword evidence="6" id="KW-1185">Reference proteome</keyword>
<evidence type="ECO:0000313" key="6">
    <source>
        <dbReference type="Proteomes" id="UP000070444"/>
    </source>
</evidence>
<protein>
    <submittedName>
        <fullName evidence="5">Glycosyltransferase family 15 protein</fullName>
    </submittedName>
</protein>
<keyword evidence="4" id="KW-0472">Membrane</keyword>
<evidence type="ECO:0000256" key="4">
    <source>
        <dbReference type="SAM" id="Phobius"/>
    </source>
</evidence>
<sequence length="381" mass="45207">MSASKGRFSKKSITIGLLLFVIITCLYILKASTQVNITDSDISSNLYQKSSTTDPSTYKRANAAFVILVRNEELEEMVSSIQQLEKKFNKNYNYPYVFLNDKNFTQEFKDTIKKHTDAEVKFGFVPQEHWSIPSWIDQPKMREIWDKLDYPHGKSESYRHMCRFQSGFFYKHPLVRDLDYYWRVEPGINFPCKIKYDPFRFMEDNGKLYGFTIAIKEYMPTVETLMPTIDKWITENDLQHKIPDNAEIFIRNEFGEGYNGCHFWSNFEIASLSIWKSPSYEAFFNYLDKSGGFFYERWGDAPIHSIYLSLFLSIDKLHYFEEIGYRHSIFTHCPLGDMNWIGRCKCEQWDSVDLKSWCMIKYWKAKSPVSNRYLGEYLQHL</sequence>
<dbReference type="InterPro" id="IPR029044">
    <property type="entry name" value="Nucleotide-diphossugar_trans"/>
</dbReference>
<dbReference type="PANTHER" id="PTHR31121">
    <property type="entry name" value="ALPHA-1,2 MANNOSYLTRANSFERASE KTR1"/>
    <property type="match status" value="1"/>
</dbReference>
<evidence type="ECO:0000313" key="5">
    <source>
        <dbReference type="EMBL" id="KXN65527.1"/>
    </source>
</evidence>
<feature type="transmembrane region" description="Helical" evidence="4">
    <location>
        <begin position="12"/>
        <end position="29"/>
    </location>
</feature>
<dbReference type="PIRSF" id="PIRSF018153">
    <property type="entry name" value="Glyco_trans_15"/>
    <property type="match status" value="1"/>
</dbReference>
<dbReference type="PANTHER" id="PTHR31121:SF6">
    <property type="entry name" value="ALPHA-1,2 MANNOSYLTRANSFERASE KTR1"/>
    <property type="match status" value="1"/>
</dbReference>
<feature type="active site" description="Nucleophile" evidence="3">
    <location>
        <position position="268"/>
    </location>
</feature>
<dbReference type="SUPFAM" id="SSF53448">
    <property type="entry name" value="Nucleotide-diphospho-sugar transferases"/>
    <property type="match status" value="1"/>
</dbReference>
<dbReference type="GO" id="GO:0000026">
    <property type="term" value="F:alpha-1,2-mannosyltransferase activity"/>
    <property type="evidence" value="ECO:0007669"/>
    <property type="project" value="TreeGrafter"/>
</dbReference>
<dbReference type="EMBL" id="KQ964864">
    <property type="protein sequence ID" value="KXN65527.1"/>
    <property type="molecule type" value="Genomic_DNA"/>
</dbReference>
<organism evidence="5 6">
    <name type="scientific">Conidiobolus coronatus (strain ATCC 28846 / CBS 209.66 / NRRL 28638)</name>
    <name type="common">Delacroixia coronata</name>
    <dbReference type="NCBI Taxonomy" id="796925"/>
    <lineage>
        <taxon>Eukaryota</taxon>
        <taxon>Fungi</taxon>
        <taxon>Fungi incertae sedis</taxon>
        <taxon>Zoopagomycota</taxon>
        <taxon>Entomophthoromycotina</taxon>
        <taxon>Entomophthoromycetes</taxon>
        <taxon>Entomophthorales</taxon>
        <taxon>Ancylistaceae</taxon>
        <taxon>Conidiobolus</taxon>
    </lineage>
</organism>
<reference evidence="5 6" key="1">
    <citation type="journal article" date="2015" name="Genome Biol. Evol.">
        <title>Phylogenomic analyses indicate that early fungi evolved digesting cell walls of algal ancestors of land plants.</title>
        <authorList>
            <person name="Chang Y."/>
            <person name="Wang S."/>
            <person name="Sekimoto S."/>
            <person name="Aerts A.L."/>
            <person name="Choi C."/>
            <person name="Clum A."/>
            <person name="LaButti K.M."/>
            <person name="Lindquist E.A."/>
            <person name="Yee Ngan C."/>
            <person name="Ohm R.A."/>
            <person name="Salamov A.A."/>
            <person name="Grigoriev I.V."/>
            <person name="Spatafora J.W."/>
            <person name="Berbee M.L."/>
        </authorList>
    </citation>
    <scope>NUCLEOTIDE SEQUENCE [LARGE SCALE GENOMIC DNA]</scope>
    <source>
        <strain evidence="5 6">NRRL 28638</strain>
    </source>
</reference>
<dbReference type="Proteomes" id="UP000070444">
    <property type="component" value="Unassembled WGS sequence"/>
</dbReference>
<dbReference type="GO" id="GO:0000032">
    <property type="term" value="P:cell wall mannoprotein biosynthetic process"/>
    <property type="evidence" value="ECO:0007669"/>
    <property type="project" value="TreeGrafter"/>
</dbReference>
<comment type="similarity">
    <text evidence="1">Belongs to the glycosyltransferase 15 family.</text>
</comment>
<dbReference type="Pfam" id="PF01793">
    <property type="entry name" value="Glyco_transf_15"/>
    <property type="match status" value="1"/>
</dbReference>
<dbReference type="GO" id="GO:0005794">
    <property type="term" value="C:Golgi apparatus"/>
    <property type="evidence" value="ECO:0007669"/>
    <property type="project" value="TreeGrafter"/>
</dbReference>
<accession>A0A137NS07</accession>
<gene>
    <name evidence="5" type="ORF">CONCODRAFT_44435</name>
</gene>
<dbReference type="Gene3D" id="3.90.550.10">
    <property type="entry name" value="Spore Coat Polysaccharide Biosynthesis Protein SpsA, Chain A"/>
    <property type="match status" value="1"/>
</dbReference>
<dbReference type="AlphaFoldDB" id="A0A137NS07"/>
<evidence type="ECO:0000256" key="3">
    <source>
        <dbReference type="PIRSR" id="PIRSR018153-1"/>
    </source>
</evidence>
<keyword evidence="4" id="KW-1133">Transmembrane helix</keyword>
<dbReference type="OrthoDB" id="439943at2759"/>
<dbReference type="OMA" id="QMWGYPS"/>
<dbReference type="FunFam" id="3.90.550.10:FF:000051">
    <property type="entry name" value="Alpha-1,2-mannosyltransferase (Ktr4)"/>
    <property type="match status" value="1"/>
</dbReference>
<dbReference type="GO" id="GO:0016020">
    <property type="term" value="C:membrane"/>
    <property type="evidence" value="ECO:0007669"/>
    <property type="project" value="InterPro"/>
</dbReference>
<keyword evidence="2 5" id="KW-0808">Transferase</keyword>
<name>A0A137NS07_CONC2</name>
<keyword evidence="4" id="KW-0812">Transmembrane</keyword>
<dbReference type="GO" id="GO:0006493">
    <property type="term" value="P:protein O-linked glycosylation"/>
    <property type="evidence" value="ECO:0007669"/>
    <property type="project" value="TreeGrafter"/>
</dbReference>
<dbReference type="GO" id="GO:0006487">
    <property type="term" value="P:protein N-linked glycosylation"/>
    <property type="evidence" value="ECO:0007669"/>
    <property type="project" value="TreeGrafter"/>
</dbReference>
<evidence type="ECO:0000256" key="1">
    <source>
        <dbReference type="ARBA" id="ARBA00007677"/>
    </source>
</evidence>
<proteinExistence type="inferred from homology"/>
<evidence type="ECO:0000256" key="2">
    <source>
        <dbReference type="ARBA" id="ARBA00022679"/>
    </source>
</evidence>
<dbReference type="InterPro" id="IPR002685">
    <property type="entry name" value="Glyco_trans_15"/>
</dbReference>